<evidence type="ECO:0000256" key="4">
    <source>
        <dbReference type="ARBA" id="ARBA00022989"/>
    </source>
</evidence>
<evidence type="ECO:0000256" key="2">
    <source>
        <dbReference type="ARBA" id="ARBA00006840"/>
    </source>
</evidence>
<dbReference type="OrthoDB" id="10033535at2759"/>
<evidence type="ECO:0000256" key="6">
    <source>
        <dbReference type="RuleBase" id="RU361218"/>
    </source>
</evidence>
<dbReference type="CTD" id="20248647"/>
<evidence type="ECO:0000313" key="8">
    <source>
        <dbReference type="Proteomes" id="UP000030746"/>
    </source>
</evidence>
<keyword evidence="5 6" id="KW-0472">Membrane</keyword>
<dbReference type="Gene3D" id="1.10.1450.10">
    <property type="entry name" value="Tetraspanin"/>
    <property type="match status" value="1"/>
</dbReference>
<name>V4C6Z7_LOTGI</name>
<proteinExistence type="inferred from homology"/>
<protein>
    <recommendedName>
        <fullName evidence="6">Tetraspanin</fullName>
    </recommendedName>
</protein>
<dbReference type="KEGG" id="lgi:LOTGIDRAFT_231601"/>
<dbReference type="HOGENOM" id="CLU_055524_4_2_1"/>
<dbReference type="EMBL" id="KB201305">
    <property type="protein sequence ID" value="ESO97434.1"/>
    <property type="molecule type" value="Genomic_DNA"/>
</dbReference>
<dbReference type="PANTHER" id="PTHR19282">
    <property type="entry name" value="TETRASPANIN"/>
    <property type="match status" value="1"/>
</dbReference>
<keyword evidence="8" id="KW-1185">Reference proteome</keyword>
<feature type="transmembrane region" description="Helical" evidence="6">
    <location>
        <begin position="12"/>
        <end position="34"/>
    </location>
</feature>
<dbReference type="PIRSF" id="PIRSF002419">
    <property type="entry name" value="Tetraspanin"/>
    <property type="match status" value="1"/>
</dbReference>
<dbReference type="SUPFAM" id="SSF48652">
    <property type="entry name" value="Tetraspanin"/>
    <property type="match status" value="1"/>
</dbReference>
<keyword evidence="4 6" id="KW-1133">Transmembrane helix</keyword>
<dbReference type="PANTHER" id="PTHR19282:SF544">
    <property type="entry name" value="TETRASPANIN"/>
    <property type="match status" value="1"/>
</dbReference>
<gene>
    <name evidence="7" type="ORF">LOTGIDRAFT_231601</name>
</gene>
<dbReference type="RefSeq" id="XP_009052022.1">
    <property type="nucleotide sequence ID" value="XM_009053774.1"/>
</dbReference>
<reference evidence="7 8" key="1">
    <citation type="journal article" date="2013" name="Nature">
        <title>Insights into bilaterian evolution from three spiralian genomes.</title>
        <authorList>
            <person name="Simakov O."/>
            <person name="Marletaz F."/>
            <person name="Cho S.J."/>
            <person name="Edsinger-Gonzales E."/>
            <person name="Havlak P."/>
            <person name="Hellsten U."/>
            <person name="Kuo D.H."/>
            <person name="Larsson T."/>
            <person name="Lv J."/>
            <person name="Arendt D."/>
            <person name="Savage R."/>
            <person name="Osoegawa K."/>
            <person name="de Jong P."/>
            <person name="Grimwood J."/>
            <person name="Chapman J.A."/>
            <person name="Shapiro H."/>
            <person name="Aerts A."/>
            <person name="Otillar R.P."/>
            <person name="Terry A.Y."/>
            <person name="Boore J.L."/>
            <person name="Grigoriev I.V."/>
            <person name="Lindberg D.R."/>
            <person name="Seaver E.C."/>
            <person name="Weisblat D.A."/>
            <person name="Putnam N.H."/>
            <person name="Rokhsar D.S."/>
        </authorList>
    </citation>
    <scope>NUCLEOTIDE SEQUENCE [LARGE SCALE GENOMIC DNA]</scope>
</reference>
<evidence type="ECO:0000313" key="7">
    <source>
        <dbReference type="EMBL" id="ESO97434.1"/>
    </source>
</evidence>
<comment type="subcellular location">
    <subcellularLocation>
        <location evidence="1 6">Membrane</location>
        <topology evidence="1 6">Multi-pass membrane protein</topology>
    </subcellularLocation>
</comment>
<sequence>MGFCVESARVMLIIFNFIFWLSGVALLGVGIWFLADKNIVSYLEVVNHNVPNAYINYAAYILIAFGALIFLIGFLGCCGAIRRSKCLIGFYLFFLVIIFAGELAAGIIVAIYRTEIEHSVDKELSNSIKMEYTFANESAITKSWDTVQVELKCCGGKGPDDYMNSKFTNMSGIIIPISCCVLSDTNNMVAKDKSQCMNKVPEYYHEEGCKKKLIEWVKSHSVILIGVGCGLAGLQIIGFIFGICLCRSFKYEEK</sequence>
<dbReference type="InterPro" id="IPR008952">
    <property type="entry name" value="Tetraspanin_EC2_sf"/>
</dbReference>
<comment type="similarity">
    <text evidence="2 6">Belongs to the tetraspanin (TM4SF) family.</text>
</comment>
<dbReference type="AlphaFoldDB" id="V4C6Z7"/>
<dbReference type="Proteomes" id="UP000030746">
    <property type="component" value="Unassembled WGS sequence"/>
</dbReference>
<keyword evidence="3 6" id="KW-0812">Transmembrane</keyword>
<evidence type="ECO:0000256" key="5">
    <source>
        <dbReference type="ARBA" id="ARBA00023136"/>
    </source>
</evidence>
<dbReference type="PRINTS" id="PR00259">
    <property type="entry name" value="TMFOUR"/>
</dbReference>
<dbReference type="InterPro" id="IPR018503">
    <property type="entry name" value="Tetraspanin_CS"/>
</dbReference>
<accession>V4C6Z7</accession>
<dbReference type="InterPro" id="IPR000301">
    <property type="entry name" value="Tetraspanin_animals"/>
</dbReference>
<organism evidence="7 8">
    <name type="scientific">Lottia gigantea</name>
    <name type="common">Giant owl limpet</name>
    <dbReference type="NCBI Taxonomy" id="225164"/>
    <lineage>
        <taxon>Eukaryota</taxon>
        <taxon>Metazoa</taxon>
        <taxon>Spiralia</taxon>
        <taxon>Lophotrochozoa</taxon>
        <taxon>Mollusca</taxon>
        <taxon>Gastropoda</taxon>
        <taxon>Patellogastropoda</taxon>
        <taxon>Lottioidea</taxon>
        <taxon>Lottiidae</taxon>
        <taxon>Lottia</taxon>
    </lineage>
</organism>
<dbReference type="InterPro" id="IPR018499">
    <property type="entry name" value="Tetraspanin/Peripherin"/>
</dbReference>
<dbReference type="PROSITE" id="PS00421">
    <property type="entry name" value="TM4_1"/>
    <property type="match status" value="1"/>
</dbReference>
<dbReference type="GeneID" id="20248647"/>
<feature type="transmembrane region" description="Helical" evidence="6">
    <location>
        <begin position="90"/>
        <end position="112"/>
    </location>
</feature>
<dbReference type="Pfam" id="PF00335">
    <property type="entry name" value="Tetraspanin"/>
    <property type="match status" value="1"/>
</dbReference>
<feature type="transmembrane region" description="Helical" evidence="6">
    <location>
        <begin position="222"/>
        <end position="246"/>
    </location>
</feature>
<feature type="transmembrane region" description="Helical" evidence="6">
    <location>
        <begin position="54"/>
        <end position="78"/>
    </location>
</feature>
<evidence type="ECO:0000256" key="1">
    <source>
        <dbReference type="ARBA" id="ARBA00004141"/>
    </source>
</evidence>
<dbReference type="GO" id="GO:0005886">
    <property type="term" value="C:plasma membrane"/>
    <property type="evidence" value="ECO:0007669"/>
    <property type="project" value="TreeGrafter"/>
</dbReference>
<evidence type="ECO:0000256" key="3">
    <source>
        <dbReference type="ARBA" id="ARBA00022692"/>
    </source>
</evidence>
<dbReference type="OMA" id="YDNSTWQ"/>